<protein>
    <submittedName>
        <fullName evidence="1">Uncharacterized protein</fullName>
    </submittedName>
</protein>
<dbReference type="Proteomes" id="UP000717328">
    <property type="component" value="Unassembled WGS sequence"/>
</dbReference>
<keyword evidence="2" id="KW-1185">Reference proteome</keyword>
<evidence type="ECO:0000313" key="1">
    <source>
        <dbReference type="EMBL" id="KAG5654635.1"/>
    </source>
</evidence>
<evidence type="ECO:0000313" key="2">
    <source>
        <dbReference type="Proteomes" id="UP000717328"/>
    </source>
</evidence>
<name>A0A9P7GSK4_9AGAR</name>
<dbReference type="EMBL" id="JABCKI010000003">
    <property type="protein sequence ID" value="KAG5654635.1"/>
    <property type="molecule type" value="Genomic_DNA"/>
</dbReference>
<reference evidence="1" key="2">
    <citation type="submission" date="2021-10" db="EMBL/GenBank/DDBJ databases">
        <title>Phylogenomics reveals ancestral predisposition of the termite-cultivated fungus Termitomyces towards a domesticated lifestyle.</title>
        <authorList>
            <person name="Auxier B."/>
            <person name="Grum-Grzhimaylo A."/>
            <person name="Cardenas M.E."/>
            <person name="Lodge J.D."/>
            <person name="Laessoe T."/>
            <person name="Pedersen O."/>
            <person name="Smith M.E."/>
            <person name="Kuyper T.W."/>
            <person name="Franco-Molano E.A."/>
            <person name="Baroni T.J."/>
            <person name="Aanen D.K."/>
        </authorList>
    </citation>
    <scope>NUCLEOTIDE SEQUENCE</scope>
    <source>
        <strain evidence="1">D49</strain>
    </source>
</reference>
<dbReference type="OrthoDB" id="2947768at2759"/>
<comment type="caution">
    <text evidence="1">The sequence shown here is derived from an EMBL/GenBank/DDBJ whole genome shotgun (WGS) entry which is preliminary data.</text>
</comment>
<accession>A0A9P7GSK4</accession>
<gene>
    <name evidence="1" type="ORF">H0H81_009883</name>
</gene>
<organism evidence="1 2">
    <name type="scientific">Sphagnurus paluster</name>
    <dbReference type="NCBI Taxonomy" id="117069"/>
    <lineage>
        <taxon>Eukaryota</taxon>
        <taxon>Fungi</taxon>
        <taxon>Dikarya</taxon>
        <taxon>Basidiomycota</taxon>
        <taxon>Agaricomycotina</taxon>
        <taxon>Agaricomycetes</taxon>
        <taxon>Agaricomycetidae</taxon>
        <taxon>Agaricales</taxon>
        <taxon>Tricholomatineae</taxon>
        <taxon>Lyophyllaceae</taxon>
        <taxon>Sphagnurus</taxon>
    </lineage>
</organism>
<dbReference type="AlphaFoldDB" id="A0A9P7GSK4"/>
<sequence>MTSKLTIEFDDNFLQIGHFSTTESDTTACLVNTIDLTNAKEWKTSREDQELFIFRADMEKRPSQSEQGVDMDIIRQKVACKITFDQYTIERLKHEAPVYQNLLKGLWGKGIPEFHGRKFARLILHKVHGVYHNQIVAENVLSLRGEPFLVDFSEGFAEKYHLCVDIDVEAKFPWYAYEYDFCDVTSVMYLFERPREESCCPKNLTNEEGWEKAVEIWKYVHAKWARFHPKGGPAPALGDLSYQMYLDSGDEAA</sequence>
<proteinExistence type="predicted"/>
<reference evidence="1" key="1">
    <citation type="submission" date="2021-02" db="EMBL/GenBank/DDBJ databases">
        <authorList>
            <person name="Nieuwenhuis M."/>
            <person name="Van De Peppel L.J.J."/>
        </authorList>
    </citation>
    <scope>NUCLEOTIDE SEQUENCE</scope>
    <source>
        <strain evidence="1">D49</strain>
    </source>
</reference>